<accession>B9RHQ7</accession>
<evidence type="ECO:0000313" key="2">
    <source>
        <dbReference type="Proteomes" id="UP000008311"/>
    </source>
</evidence>
<sequence length="50" mass="5615">MVIEDFATPPSVIMYVTCDGHIPSRMAPIDPDLMSYPTALRGLLMCFKRL</sequence>
<dbReference type="Proteomes" id="UP000008311">
    <property type="component" value="Unassembled WGS sequence"/>
</dbReference>
<proteinExistence type="predicted"/>
<dbReference type="AlphaFoldDB" id="B9RHQ7"/>
<organism evidence="1 2">
    <name type="scientific">Ricinus communis</name>
    <name type="common">Castor bean</name>
    <dbReference type="NCBI Taxonomy" id="3988"/>
    <lineage>
        <taxon>Eukaryota</taxon>
        <taxon>Viridiplantae</taxon>
        <taxon>Streptophyta</taxon>
        <taxon>Embryophyta</taxon>
        <taxon>Tracheophyta</taxon>
        <taxon>Spermatophyta</taxon>
        <taxon>Magnoliopsida</taxon>
        <taxon>eudicotyledons</taxon>
        <taxon>Gunneridae</taxon>
        <taxon>Pentapetalae</taxon>
        <taxon>rosids</taxon>
        <taxon>fabids</taxon>
        <taxon>Malpighiales</taxon>
        <taxon>Euphorbiaceae</taxon>
        <taxon>Acalyphoideae</taxon>
        <taxon>Acalypheae</taxon>
        <taxon>Ricinus</taxon>
    </lineage>
</organism>
<name>B9RHQ7_RICCO</name>
<gene>
    <name evidence="1" type="ORF">RCOM_1767480</name>
</gene>
<keyword evidence="2" id="KW-1185">Reference proteome</keyword>
<dbReference type="InParanoid" id="B9RHQ7"/>
<protein>
    <submittedName>
        <fullName evidence="1">Uncharacterized protein</fullName>
    </submittedName>
</protein>
<evidence type="ECO:0000313" key="1">
    <source>
        <dbReference type="EMBL" id="EEF49144.1"/>
    </source>
</evidence>
<dbReference type="EMBL" id="EQ973780">
    <property type="protein sequence ID" value="EEF49144.1"/>
    <property type="molecule type" value="Genomic_DNA"/>
</dbReference>
<reference evidence="2" key="1">
    <citation type="journal article" date="2010" name="Nat. Biotechnol.">
        <title>Draft genome sequence of the oilseed species Ricinus communis.</title>
        <authorList>
            <person name="Chan A.P."/>
            <person name="Crabtree J."/>
            <person name="Zhao Q."/>
            <person name="Lorenzi H."/>
            <person name="Orvis J."/>
            <person name="Puiu D."/>
            <person name="Melake-Berhan A."/>
            <person name="Jones K.M."/>
            <person name="Redman J."/>
            <person name="Chen G."/>
            <person name="Cahoon E.B."/>
            <person name="Gedil M."/>
            <person name="Stanke M."/>
            <person name="Haas B.J."/>
            <person name="Wortman J.R."/>
            <person name="Fraser-Liggett C.M."/>
            <person name="Ravel J."/>
            <person name="Rabinowicz P.D."/>
        </authorList>
    </citation>
    <scope>NUCLEOTIDE SEQUENCE [LARGE SCALE GENOMIC DNA]</scope>
    <source>
        <strain evidence="2">cv. Hale</strain>
    </source>
</reference>